<proteinExistence type="predicted"/>
<keyword evidence="2" id="KW-0808">Transferase</keyword>
<organism evidence="4">
    <name type="scientific">Flavobacterium sp. CFS9</name>
    <dbReference type="NCBI Taxonomy" id="3143118"/>
    <lineage>
        <taxon>Bacteria</taxon>
        <taxon>Pseudomonadati</taxon>
        <taxon>Bacteroidota</taxon>
        <taxon>Flavobacteriia</taxon>
        <taxon>Flavobacteriales</taxon>
        <taxon>Flavobacteriaceae</taxon>
        <taxon>Flavobacterium</taxon>
    </lineage>
</organism>
<dbReference type="PANTHER" id="PTHR22916:SF51">
    <property type="entry name" value="GLYCOSYLTRANSFERASE EPSH-RELATED"/>
    <property type="match status" value="1"/>
</dbReference>
<dbReference type="Gene3D" id="3.90.550.10">
    <property type="entry name" value="Spore Coat Polysaccharide Biosynthesis Protein SpsA, Chain A"/>
    <property type="match status" value="1"/>
</dbReference>
<gene>
    <name evidence="4" type="ORF">CFS9_16130</name>
</gene>
<dbReference type="SUPFAM" id="SSF53448">
    <property type="entry name" value="Nucleotide-diphospho-sugar transferases"/>
    <property type="match status" value="1"/>
</dbReference>
<evidence type="ECO:0000256" key="2">
    <source>
        <dbReference type="ARBA" id="ARBA00022679"/>
    </source>
</evidence>
<protein>
    <recommendedName>
        <fullName evidence="3">Glycosyltransferase 2-like domain-containing protein</fullName>
    </recommendedName>
</protein>
<feature type="domain" description="Glycosyltransferase 2-like" evidence="3">
    <location>
        <begin position="7"/>
        <end position="157"/>
    </location>
</feature>
<dbReference type="Pfam" id="PF00535">
    <property type="entry name" value="Glycos_transf_2"/>
    <property type="match status" value="1"/>
</dbReference>
<sequence>MKQIKVSVIIPVYNAESFLEDCIKSLTNQTLQECEFIFINDGSFDKSLEIIEKYQELDKRIRIINQENAGRSIARNVGIIAAKGQYIGFIDSDDFVADEMFETLYNRVSKENVDLVVSNYFLGRDKKYVLKKEIFPVNIVYDKEYIQKEIISNLLEREDLFSVWNKLYKRDLILANKITFPSVYEEDQLFNLLAFNVASNALFIDYSGYFYREVFNGVSKNLFKVDYFEIARQKLHLNYKERCDLILSEEEIDRLKAIRFVQKVFYLIFKYATIETSFSEKFEKIKTIAFDSEVIKVSKKYSEDILNKQGVFEGLVLKIIKNKSEKGLYLLVLMAKVMYHSRISEVARNLNNLKIKKLKSIA</sequence>
<reference evidence="4" key="1">
    <citation type="submission" date="2024-05" db="EMBL/GenBank/DDBJ databases">
        <title>Whole-Genome Sequence of CFS9, a Potential Fish Probiotic Isolated from the Body Surface of Silurus asotus.</title>
        <authorList>
            <person name="Kojima M."/>
            <person name="Tobioka K."/>
            <person name="Yokota K."/>
            <person name="Nakatani H."/>
            <person name="Hori K."/>
            <person name="Tamaru Y."/>
            <person name="Okazaki F."/>
        </authorList>
    </citation>
    <scope>NUCLEOTIDE SEQUENCE</scope>
    <source>
        <strain evidence="4">CFS9</strain>
    </source>
</reference>
<evidence type="ECO:0000313" key="4">
    <source>
        <dbReference type="EMBL" id="BFM42972.1"/>
    </source>
</evidence>
<keyword evidence="1" id="KW-0328">Glycosyltransferase</keyword>
<accession>A0AAT9GZP6</accession>
<dbReference type="AlphaFoldDB" id="A0AAT9GZP6"/>
<dbReference type="GO" id="GO:0016758">
    <property type="term" value="F:hexosyltransferase activity"/>
    <property type="evidence" value="ECO:0007669"/>
    <property type="project" value="UniProtKB-ARBA"/>
</dbReference>
<dbReference type="EMBL" id="AP031573">
    <property type="protein sequence ID" value="BFM42972.1"/>
    <property type="molecule type" value="Genomic_DNA"/>
</dbReference>
<dbReference type="InterPro" id="IPR029044">
    <property type="entry name" value="Nucleotide-diphossugar_trans"/>
</dbReference>
<dbReference type="RefSeq" id="WP_369618069.1">
    <property type="nucleotide sequence ID" value="NZ_AP031573.1"/>
</dbReference>
<dbReference type="CDD" id="cd00761">
    <property type="entry name" value="Glyco_tranf_GTA_type"/>
    <property type="match status" value="1"/>
</dbReference>
<name>A0AAT9GZP6_9FLAO</name>
<dbReference type="PANTHER" id="PTHR22916">
    <property type="entry name" value="GLYCOSYLTRANSFERASE"/>
    <property type="match status" value="1"/>
</dbReference>
<evidence type="ECO:0000259" key="3">
    <source>
        <dbReference type="Pfam" id="PF00535"/>
    </source>
</evidence>
<dbReference type="InterPro" id="IPR001173">
    <property type="entry name" value="Glyco_trans_2-like"/>
</dbReference>
<evidence type="ECO:0000256" key="1">
    <source>
        <dbReference type="ARBA" id="ARBA00022676"/>
    </source>
</evidence>